<evidence type="ECO:0000256" key="2">
    <source>
        <dbReference type="ARBA" id="ARBA00022801"/>
    </source>
</evidence>
<reference evidence="4 5" key="1">
    <citation type="submission" date="2020-04" db="EMBL/GenBank/DDBJ databases">
        <authorList>
            <person name="Pajer P."/>
            <person name="Broz P."/>
        </authorList>
    </citation>
    <scope>NUCLEOTIDE SEQUENCE [LARGE SCALE GENOMIC DNA]</scope>
    <source>
        <strain evidence="5">NRL-ATB46093</strain>
    </source>
</reference>
<name>A0A7H8Q8F6_9BACL</name>
<dbReference type="Proteomes" id="UP000509222">
    <property type="component" value="Chromosome"/>
</dbReference>
<gene>
    <name evidence="4" type="primary">dacB</name>
    <name evidence="4" type="ORF">HF394_03985</name>
</gene>
<dbReference type="InterPro" id="IPR012338">
    <property type="entry name" value="Beta-lactam/transpept-like"/>
</dbReference>
<keyword evidence="2 4" id="KW-0378">Hydrolase</keyword>
<keyword evidence="3" id="KW-1133">Transmembrane helix</keyword>
<evidence type="ECO:0000256" key="1">
    <source>
        <dbReference type="ARBA" id="ARBA00006096"/>
    </source>
</evidence>
<sequence>MIRFCYHAIRGDGTVEKKRSWKWGVLLFLAAVLAFSPMQWGQVNQSAGADEEYAGLANQVNQILQDKRLDGALAGVSIRKADSGEVIYDHFGDVRLKPASNTKLFSSTAALETLGEDYQFSTEVLTDGKLSGKVLQGNLYLKGKGDPTLLQEDFEQFAAELKSQGIQKVKGDLIGDDTWYDDERLSEDLTWKDEIYYYGGQVSALTASPNEDYDAGSVIVEVNPGDQAGSETKVTLAPYTDYVNIINKTTTVAAGQKKTVSITREHGSNDIIIEGEMPLEGSRTREWIAVWEPSGYALDLFENALLAEGIQLIGKHKMAMGKTPEESTLLAERKSMPLRELFIPFMKLSNNGHGEILAKEMGRVVSGEGSWDAGIEVMEGVAADLGVDTDTIQLRDASGMSHVNLVPANEISQLLYAAQNKDWYDTFLTSLPVAGAADRMVGGTLRNRMKTGAATGNVTAKTGSLTAVSSLSGYATTKDGEKLIFSIVINNDLTTVTPIEDAIATAIAEYEGE</sequence>
<evidence type="ECO:0000313" key="4">
    <source>
        <dbReference type="EMBL" id="QKX49811.1"/>
    </source>
</evidence>
<dbReference type="Pfam" id="PF02113">
    <property type="entry name" value="Peptidase_S13"/>
    <property type="match status" value="1"/>
</dbReference>
<dbReference type="AlphaFoldDB" id="A0A7H8Q8F6"/>
<dbReference type="GO" id="GO:0009002">
    <property type="term" value="F:serine-type D-Ala-D-Ala carboxypeptidase activity"/>
    <property type="evidence" value="ECO:0007669"/>
    <property type="project" value="UniProtKB-EC"/>
</dbReference>
<dbReference type="GO" id="GO:0006508">
    <property type="term" value="P:proteolysis"/>
    <property type="evidence" value="ECO:0007669"/>
    <property type="project" value="InterPro"/>
</dbReference>
<dbReference type="PRINTS" id="PR00922">
    <property type="entry name" value="DADACBPTASE3"/>
</dbReference>
<dbReference type="Gene3D" id="3.50.80.20">
    <property type="entry name" value="D-Ala-D-Ala carboxypeptidase C, peptidase S13"/>
    <property type="match status" value="1"/>
</dbReference>
<dbReference type="GO" id="GO:0000270">
    <property type="term" value="P:peptidoglycan metabolic process"/>
    <property type="evidence" value="ECO:0007669"/>
    <property type="project" value="TreeGrafter"/>
</dbReference>
<dbReference type="EMBL" id="CP051177">
    <property type="protein sequence ID" value="QKX49811.1"/>
    <property type="molecule type" value="Genomic_DNA"/>
</dbReference>
<reference evidence="5" key="2">
    <citation type="submission" date="2020-06" db="EMBL/GenBank/DDBJ databases">
        <title>Isolation of Planomicrobium glaciei.</title>
        <authorList>
            <person name="Malisova L."/>
            <person name="Safrankova R."/>
            <person name="Jakubu V."/>
            <person name="Spanelova P."/>
        </authorList>
    </citation>
    <scope>NUCLEOTIDE SEQUENCE [LARGE SCALE GENOMIC DNA]</scope>
    <source>
        <strain evidence="5">NRL-ATB46093</strain>
    </source>
</reference>
<organism evidence="4 5">
    <name type="scientific">Planococcus glaciei</name>
    <dbReference type="NCBI Taxonomy" id="459472"/>
    <lineage>
        <taxon>Bacteria</taxon>
        <taxon>Bacillati</taxon>
        <taxon>Bacillota</taxon>
        <taxon>Bacilli</taxon>
        <taxon>Bacillales</taxon>
        <taxon>Caryophanaceae</taxon>
        <taxon>Planococcus</taxon>
    </lineage>
</organism>
<dbReference type="NCBIfam" id="TIGR00666">
    <property type="entry name" value="PBP4"/>
    <property type="match status" value="1"/>
</dbReference>
<evidence type="ECO:0000313" key="5">
    <source>
        <dbReference type="Proteomes" id="UP000509222"/>
    </source>
</evidence>
<dbReference type="InterPro" id="IPR000667">
    <property type="entry name" value="Peptidase_S13"/>
</dbReference>
<feature type="transmembrane region" description="Helical" evidence="3">
    <location>
        <begin position="21"/>
        <end position="40"/>
    </location>
</feature>
<dbReference type="EC" id="3.4.16.4" evidence="4"/>
<dbReference type="Gene3D" id="3.40.710.10">
    <property type="entry name" value="DD-peptidase/beta-lactamase superfamily"/>
    <property type="match status" value="2"/>
</dbReference>
<keyword evidence="5" id="KW-1185">Reference proteome</keyword>
<comment type="similarity">
    <text evidence="1">Belongs to the peptidase S13 family.</text>
</comment>
<keyword evidence="3" id="KW-0472">Membrane</keyword>
<proteinExistence type="inferred from homology"/>
<dbReference type="SUPFAM" id="SSF56601">
    <property type="entry name" value="beta-lactamase/transpeptidase-like"/>
    <property type="match status" value="1"/>
</dbReference>
<dbReference type="PANTHER" id="PTHR30023:SF0">
    <property type="entry name" value="PENICILLIN-SENSITIVE CARBOXYPEPTIDASE A"/>
    <property type="match status" value="1"/>
</dbReference>
<keyword evidence="3" id="KW-0812">Transmembrane</keyword>
<protein>
    <submittedName>
        <fullName evidence="4">D-alanyl-D-alanine carboxypeptidase/D-alanyl-D-alanine-endopeptidase</fullName>
        <ecNumber evidence="4">3.4.16.4</ecNumber>
    </submittedName>
</protein>
<evidence type="ECO:0000256" key="3">
    <source>
        <dbReference type="SAM" id="Phobius"/>
    </source>
</evidence>
<keyword evidence="4" id="KW-0645">Protease</keyword>
<dbReference type="PANTHER" id="PTHR30023">
    <property type="entry name" value="D-ALANYL-D-ALANINE CARBOXYPEPTIDASE"/>
    <property type="match status" value="1"/>
</dbReference>
<accession>A0A7H8Q8F6</accession>
<keyword evidence="4" id="KW-0121">Carboxypeptidase</keyword>